<name>A0ABQ5MYQ9_9MICC</name>
<keyword evidence="2" id="KW-0812">Transmembrane</keyword>
<comment type="caution">
    <text evidence="3">The sequence shown here is derived from an EMBL/GenBank/DDBJ whole genome shotgun (WGS) entry which is preliminary data.</text>
</comment>
<evidence type="ECO:0000256" key="1">
    <source>
        <dbReference type="SAM" id="MobiDB-lite"/>
    </source>
</evidence>
<feature type="transmembrane region" description="Helical" evidence="2">
    <location>
        <begin position="26"/>
        <end position="47"/>
    </location>
</feature>
<keyword evidence="2" id="KW-0472">Membrane</keyword>
<evidence type="ECO:0000313" key="4">
    <source>
        <dbReference type="Proteomes" id="UP001209654"/>
    </source>
</evidence>
<sequence>MNELDDRLSALERPENQGEPLDRQGFFLLAGLTLVLPAALLLVGLVFPA</sequence>
<dbReference type="Proteomes" id="UP001209654">
    <property type="component" value="Unassembled WGS sequence"/>
</dbReference>
<accession>A0ABQ5MYQ9</accession>
<dbReference type="RefSeq" id="WP_264797208.1">
    <property type="nucleotide sequence ID" value="NZ_BRVS01000027.1"/>
</dbReference>
<organism evidence="3 4">
    <name type="scientific">Arthrobacter mangrovi</name>
    <dbReference type="NCBI Taxonomy" id="2966350"/>
    <lineage>
        <taxon>Bacteria</taxon>
        <taxon>Bacillati</taxon>
        <taxon>Actinomycetota</taxon>
        <taxon>Actinomycetes</taxon>
        <taxon>Micrococcales</taxon>
        <taxon>Micrococcaceae</taxon>
        <taxon>Arthrobacter</taxon>
    </lineage>
</organism>
<proteinExistence type="predicted"/>
<evidence type="ECO:0000256" key="2">
    <source>
        <dbReference type="SAM" id="Phobius"/>
    </source>
</evidence>
<feature type="region of interest" description="Disordered" evidence="1">
    <location>
        <begin position="1"/>
        <end position="20"/>
    </location>
</feature>
<evidence type="ECO:0000313" key="3">
    <source>
        <dbReference type="EMBL" id="GLB69121.1"/>
    </source>
</evidence>
<gene>
    <name evidence="3" type="ORF">AHIS1636_35640</name>
</gene>
<keyword evidence="4" id="KW-1185">Reference proteome</keyword>
<reference evidence="3 4" key="1">
    <citation type="journal article" date="2023" name="Int. J. Syst. Evol. Microbiol.">
        <title>Arthrobacter mangrovi sp. nov., an actinobacterium isolated from the rhizosphere of a mangrove.</title>
        <authorList>
            <person name="Hamada M."/>
            <person name="Saitou S."/>
            <person name="Enomoto N."/>
            <person name="Nanri K."/>
            <person name="Hidaka K."/>
            <person name="Miura T."/>
            <person name="Tamura T."/>
        </authorList>
    </citation>
    <scope>NUCLEOTIDE SEQUENCE [LARGE SCALE GENOMIC DNA]</scope>
    <source>
        <strain evidence="3 4">NBRC 112813</strain>
    </source>
</reference>
<keyword evidence="2" id="KW-1133">Transmembrane helix</keyword>
<protein>
    <submittedName>
        <fullName evidence="3">Uncharacterized protein</fullName>
    </submittedName>
</protein>
<dbReference type="EMBL" id="BRVS01000027">
    <property type="protein sequence ID" value="GLB69121.1"/>
    <property type="molecule type" value="Genomic_DNA"/>
</dbReference>